<feature type="transmembrane region" description="Helical" evidence="1">
    <location>
        <begin position="228"/>
        <end position="247"/>
    </location>
</feature>
<feature type="transmembrane region" description="Helical" evidence="1">
    <location>
        <begin position="134"/>
        <end position="151"/>
    </location>
</feature>
<evidence type="ECO:0000256" key="1">
    <source>
        <dbReference type="SAM" id="Phobius"/>
    </source>
</evidence>
<dbReference type="KEGG" id="msf:IT882_12535"/>
<accession>A0A7S8RH43</accession>
<protein>
    <submittedName>
        <fullName evidence="2">TIGR00341 family protein</fullName>
    </submittedName>
</protein>
<keyword evidence="3" id="KW-1185">Reference proteome</keyword>
<keyword evidence="1" id="KW-1133">Transmembrane helix</keyword>
<reference evidence="2 3" key="1">
    <citation type="submission" date="2020-11" db="EMBL/GenBank/DDBJ databases">
        <title>Amino acid is mineralized and recycled by bacteria in oceanic microbiome.</title>
        <authorList>
            <person name="Zheng L.Y."/>
        </authorList>
    </citation>
    <scope>NUCLEOTIDE SEQUENCE [LARGE SCALE GENOMIC DNA]</scope>
    <source>
        <strain evidence="2 3">A32-1</strain>
    </source>
</reference>
<dbReference type="PANTHER" id="PTHR20992:SF9">
    <property type="entry name" value="AT15442P-RELATED"/>
    <property type="match status" value="1"/>
</dbReference>
<feature type="transmembrane region" description="Helical" evidence="1">
    <location>
        <begin position="37"/>
        <end position="55"/>
    </location>
</feature>
<dbReference type="PANTHER" id="PTHR20992">
    <property type="entry name" value="AT15442P-RELATED"/>
    <property type="match status" value="1"/>
</dbReference>
<dbReference type="InterPro" id="IPR005240">
    <property type="entry name" value="DUF389"/>
</dbReference>
<evidence type="ECO:0000313" key="2">
    <source>
        <dbReference type="EMBL" id="QPE04037.1"/>
    </source>
</evidence>
<dbReference type="Pfam" id="PF04087">
    <property type="entry name" value="DUF389"/>
    <property type="match status" value="1"/>
</dbReference>
<feature type="transmembrane region" description="Helical" evidence="1">
    <location>
        <begin position="163"/>
        <end position="185"/>
    </location>
</feature>
<keyword evidence="1" id="KW-0472">Membrane</keyword>
<keyword evidence="1" id="KW-0812">Transmembrane</keyword>
<dbReference type="Proteomes" id="UP000594480">
    <property type="component" value="Chromosome"/>
</dbReference>
<dbReference type="NCBIfam" id="TIGR00341">
    <property type="entry name" value="TIGR00341 family protein"/>
    <property type="match status" value="1"/>
</dbReference>
<feature type="transmembrane region" description="Helical" evidence="1">
    <location>
        <begin position="93"/>
        <end position="114"/>
    </location>
</feature>
<gene>
    <name evidence="2" type="ORF">IT882_12535</name>
</gene>
<sequence>MSRLTEALIPPSQRLTPDELHDALNLGAGEVGRKRSAFLIMLVLSAIIAAAGVLGDSTATVIGAMIIAPLATPILGIALGIVVGQLRLVVTSLLWVVIGVVVVIAIGAMFAVFVADPTALQSNSQITGRTSPGLLDLAAALATGTAGAFAMSRRDLSTVLPGVAIAISLVPPLGVVGVCAGVGEWDEAMGALWLFLSNVVALIIAGSIVFTLAGYAREPSSLPTARRRRAYVIVGIAAVIVVIPLAFNTAVSFALTSWGLTIRDAAQDWVSSDSSASVTGVHWVGVNATIDVVTDDGNIPDTGDLATALDGLPDFVGVSVRVQTEADYVIR</sequence>
<feature type="transmembrane region" description="Helical" evidence="1">
    <location>
        <begin position="61"/>
        <end position="81"/>
    </location>
</feature>
<dbReference type="EMBL" id="CP064760">
    <property type="protein sequence ID" value="QPE04037.1"/>
    <property type="molecule type" value="Genomic_DNA"/>
</dbReference>
<evidence type="ECO:0000313" key="3">
    <source>
        <dbReference type="Proteomes" id="UP000594480"/>
    </source>
</evidence>
<dbReference type="AlphaFoldDB" id="A0A7S8RH43"/>
<proteinExistence type="predicted"/>
<name>A0A7S8RH43_9MICO</name>
<organism evidence="2 3">
    <name type="scientific">Microbacterium schleiferi</name>
    <dbReference type="NCBI Taxonomy" id="69362"/>
    <lineage>
        <taxon>Bacteria</taxon>
        <taxon>Bacillati</taxon>
        <taxon>Actinomycetota</taxon>
        <taxon>Actinomycetes</taxon>
        <taxon>Micrococcales</taxon>
        <taxon>Microbacteriaceae</taxon>
        <taxon>Microbacterium</taxon>
    </lineage>
</organism>
<feature type="transmembrane region" description="Helical" evidence="1">
    <location>
        <begin position="191"/>
        <end position="216"/>
    </location>
</feature>
<dbReference type="RefSeq" id="WP_195692128.1">
    <property type="nucleotide sequence ID" value="NZ_CP064760.1"/>
</dbReference>